<sequence>MAKKIKQCSSCIFWIGKDPDRNLCSEIRVGTDVFISGRYLQTTSSFGCYKYKEKEVKDDSISDTDAASSSGD</sequence>
<reference evidence="1 2" key="1">
    <citation type="submission" date="2018-03" db="EMBL/GenBank/DDBJ databases">
        <title>Genomic Encyclopedia of Archaeal and Bacterial Type Strains, Phase II (KMG-II): from individual species to whole genera.</title>
        <authorList>
            <person name="Goeker M."/>
        </authorList>
    </citation>
    <scope>NUCLEOTIDE SEQUENCE [LARGE SCALE GENOMIC DNA]</scope>
    <source>
        <strain evidence="1 2">DSM 100214</strain>
    </source>
</reference>
<name>A0A2V3PKX9_9BACT</name>
<organism evidence="1 2">
    <name type="scientific">Dysgonomonas alginatilytica</name>
    <dbReference type="NCBI Taxonomy" id="1605892"/>
    <lineage>
        <taxon>Bacteria</taxon>
        <taxon>Pseudomonadati</taxon>
        <taxon>Bacteroidota</taxon>
        <taxon>Bacteroidia</taxon>
        <taxon>Bacteroidales</taxon>
        <taxon>Dysgonomonadaceae</taxon>
        <taxon>Dysgonomonas</taxon>
    </lineage>
</organism>
<protein>
    <submittedName>
        <fullName evidence="1">Uncharacterized protein</fullName>
    </submittedName>
</protein>
<evidence type="ECO:0000313" key="2">
    <source>
        <dbReference type="Proteomes" id="UP000247973"/>
    </source>
</evidence>
<dbReference type="EMBL" id="QICL01000025">
    <property type="protein sequence ID" value="PXV61191.1"/>
    <property type="molecule type" value="Genomic_DNA"/>
</dbReference>
<comment type="caution">
    <text evidence="1">The sequence shown here is derived from an EMBL/GenBank/DDBJ whole genome shotgun (WGS) entry which is preliminary data.</text>
</comment>
<keyword evidence="2" id="KW-1185">Reference proteome</keyword>
<accession>A0A2V3PKX9</accession>
<proteinExistence type="predicted"/>
<gene>
    <name evidence="1" type="ORF">CLV62_12524</name>
</gene>
<dbReference type="Proteomes" id="UP000247973">
    <property type="component" value="Unassembled WGS sequence"/>
</dbReference>
<dbReference type="AlphaFoldDB" id="A0A2V3PKX9"/>
<evidence type="ECO:0000313" key="1">
    <source>
        <dbReference type="EMBL" id="PXV61191.1"/>
    </source>
</evidence>